<dbReference type="EMBL" id="JACHOV010000007">
    <property type="protein sequence ID" value="MBB4641779.1"/>
    <property type="molecule type" value="Genomic_DNA"/>
</dbReference>
<proteinExistence type="predicted"/>
<dbReference type="RefSeq" id="WP_184475570.1">
    <property type="nucleotide sequence ID" value="NZ_JACHOV010000007.1"/>
</dbReference>
<accession>A0A840HW17</accession>
<dbReference type="PANTHER" id="PTHR30565">
    <property type="entry name" value="PROTEIN YCIF"/>
    <property type="match status" value="1"/>
</dbReference>
<dbReference type="SUPFAM" id="SSF47240">
    <property type="entry name" value="Ferritin-like"/>
    <property type="match status" value="1"/>
</dbReference>
<comment type="caution">
    <text evidence="2">The sequence shown here is derived from an EMBL/GenBank/DDBJ whole genome shotgun (WGS) entry which is preliminary data.</text>
</comment>
<organism evidence="2 3">
    <name type="scientific">Rhizorhapis suberifaciens</name>
    <name type="common">corky root of lettuce</name>
    <dbReference type="NCBI Taxonomy" id="13656"/>
    <lineage>
        <taxon>Bacteria</taxon>
        <taxon>Pseudomonadati</taxon>
        <taxon>Pseudomonadota</taxon>
        <taxon>Alphaproteobacteria</taxon>
        <taxon>Sphingomonadales</taxon>
        <taxon>Sphingomonadaceae</taxon>
        <taxon>Rhizorhapis</taxon>
    </lineage>
</organism>
<sequence length="250" mass="27706">MNMNFAGRMRSSGQLGRMGRRTRGSRYYRPMSWLLLAGAVGVAGLGYAVWRMASSGRRNSEQASEENPRSGERWWQALMPHMGEVSRIDSLQALYVAELQELRHADGKLAALLSRLAKAASNEELAKRLRRHEGKVEVQRRRVSDIIQQCGASASAHKDAAMRALETEATKMLKIKADPALRDAAIIASFQRIMHYRIATLGTIAAYAQLLGRNAEASEFAEWSDAEGKLDHDLTDLAEATINKTAKHTA</sequence>
<dbReference type="InterPro" id="IPR009078">
    <property type="entry name" value="Ferritin-like_SF"/>
</dbReference>
<reference evidence="2 3" key="1">
    <citation type="submission" date="2020-08" db="EMBL/GenBank/DDBJ databases">
        <title>Genomic Encyclopedia of Type Strains, Phase IV (KMG-IV): sequencing the most valuable type-strain genomes for metagenomic binning, comparative biology and taxonomic classification.</title>
        <authorList>
            <person name="Goeker M."/>
        </authorList>
    </citation>
    <scope>NUCLEOTIDE SEQUENCE [LARGE SCALE GENOMIC DNA]</scope>
    <source>
        <strain evidence="2 3">DSM 7465</strain>
    </source>
</reference>
<dbReference type="Proteomes" id="UP000575068">
    <property type="component" value="Unassembled WGS sequence"/>
</dbReference>
<dbReference type="Pfam" id="PF05974">
    <property type="entry name" value="DUF892"/>
    <property type="match status" value="1"/>
</dbReference>
<dbReference type="PANTHER" id="PTHR30565:SF9">
    <property type="entry name" value="PROTEIN YCIF"/>
    <property type="match status" value="1"/>
</dbReference>
<evidence type="ECO:0000313" key="2">
    <source>
        <dbReference type="EMBL" id="MBB4641779.1"/>
    </source>
</evidence>
<keyword evidence="3" id="KW-1185">Reference proteome</keyword>
<evidence type="ECO:0000256" key="1">
    <source>
        <dbReference type="SAM" id="MobiDB-lite"/>
    </source>
</evidence>
<evidence type="ECO:0000313" key="3">
    <source>
        <dbReference type="Proteomes" id="UP000575068"/>
    </source>
</evidence>
<dbReference type="InterPro" id="IPR010287">
    <property type="entry name" value="DUF892_YciF-like"/>
</dbReference>
<protein>
    <submittedName>
        <fullName evidence="2">Ferritin-like metal-binding protein YciE</fullName>
    </submittedName>
</protein>
<dbReference type="Gene3D" id="1.20.1260.10">
    <property type="match status" value="1"/>
</dbReference>
<dbReference type="InterPro" id="IPR047114">
    <property type="entry name" value="YciF"/>
</dbReference>
<dbReference type="AlphaFoldDB" id="A0A840HW17"/>
<name>A0A840HW17_9SPHN</name>
<feature type="region of interest" description="Disordered" evidence="1">
    <location>
        <begin position="1"/>
        <end position="20"/>
    </location>
</feature>
<gene>
    <name evidence="2" type="ORF">HNQ99_002092</name>
</gene>
<dbReference type="InterPro" id="IPR012347">
    <property type="entry name" value="Ferritin-like"/>
</dbReference>